<dbReference type="EMBL" id="BPLR01005391">
    <property type="protein sequence ID" value="GIY01969.1"/>
    <property type="molecule type" value="Genomic_DNA"/>
</dbReference>
<sequence length="155" mass="17492">MGGWEGCLQESEIPRRNCFLAYPVSGCIKSPNLRTLRFVATCILGEKSLARENVCPIVPRMAKCGPVVKGGPGNWFDNYLPDPFNPFFWRSLPILQCHCPWKSIANYYSEGVLSQCCHFGDNPGVEKRPRQTDQLLMKGERLGVPSEWVPFILDT</sequence>
<proteinExistence type="predicted"/>
<name>A0AAV4PY21_CAEEX</name>
<reference evidence="1 2" key="1">
    <citation type="submission" date="2021-06" db="EMBL/GenBank/DDBJ databases">
        <title>Caerostris extrusa draft genome.</title>
        <authorList>
            <person name="Kono N."/>
            <person name="Arakawa K."/>
        </authorList>
    </citation>
    <scope>NUCLEOTIDE SEQUENCE [LARGE SCALE GENOMIC DNA]</scope>
</reference>
<comment type="caution">
    <text evidence="1">The sequence shown here is derived from an EMBL/GenBank/DDBJ whole genome shotgun (WGS) entry which is preliminary data.</text>
</comment>
<dbReference type="AlphaFoldDB" id="A0AAV4PY21"/>
<gene>
    <name evidence="1" type="ORF">CEXT_429831</name>
</gene>
<protein>
    <submittedName>
        <fullName evidence="1">Uncharacterized protein</fullName>
    </submittedName>
</protein>
<evidence type="ECO:0000313" key="1">
    <source>
        <dbReference type="EMBL" id="GIY01969.1"/>
    </source>
</evidence>
<accession>A0AAV4PY21</accession>
<dbReference type="Proteomes" id="UP001054945">
    <property type="component" value="Unassembled WGS sequence"/>
</dbReference>
<evidence type="ECO:0000313" key="2">
    <source>
        <dbReference type="Proteomes" id="UP001054945"/>
    </source>
</evidence>
<keyword evidence="2" id="KW-1185">Reference proteome</keyword>
<organism evidence="1 2">
    <name type="scientific">Caerostris extrusa</name>
    <name type="common">Bark spider</name>
    <name type="synonym">Caerostris bankana</name>
    <dbReference type="NCBI Taxonomy" id="172846"/>
    <lineage>
        <taxon>Eukaryota</taxon>
        <taxon>Metazoa</taxon>
        <taxon>Ecdysozoa</taxon>
        <taxon>Arthropoda</taxon>
        <taxon>Chelicerata</taxon>
        <taxon>Arachnida</taxon>
        <taxon>Araneae</taxon>
        <taxon>Araneomorphae</taxon>
        <taxon>Entelegynae</taxon>
        <taxon>Araneoidea</taxon>
        <taxon>Araneidae</taxon>
        <taxon>Caerostris</taxon>
    </lineage>
</organism>